<keyword evidence="2" id="KW-1185">Reference proteome</keyword>
<proteinExistence type="predicted"/>
<organism evidence="1 2">
    <name type="scientific">Caligus rogercresseyi</name>
    <name type="common">Sea louse</name>
    <dbReference type="NCBI Taxonomy" id="217165"/>
    <lineage>
        <taxon>Eukaryota</taxon>
        <taxon>Metazoa</taxon>
        <taxon>Ecdysozoa</taxon>
        <taxon>Arthropoda</taxon>
        <taxon>Crustacea</taxon>
        <taxon>Multicrustacea</taxon>
        <taxon>Hexanauplia</taxon>
        <taxon>Copepoda</taxon>
        <taxon>Siphonostomatoida</taxon>
        <taxon>Caligidae</taxon>
        <taxon>Caligus</taxon>
    </lineage>
</organism>
<dbReference type="Proteomes" id="UP000595437">
    <property type="component" value="Chromosome 19"/>
</dbReference>
<evidence type="ECO:0000313" key="1">
    <source>
        <dbReference type="EMBL" id="QQP33197.1"/>
    </source>
</evidence>
<gene>
    <name evidence="1" type="ORF">FKW44_024488</name>
</gene>
<dbReference type="AlphaFoldDB" id="A0A7T8GMS7"/>
<dbReference type="EMBL" id="CP045908">
    <property type="protein sequence ID" value="QQP33197.1"/>
    <property type="molecule type" value="Genomic_DNA"/>
</dbReference>
<sequence>MGLMFCRTNRVFWGYKSPANGPLGSAKPNRDVLGYNPPPRTLRFRRTQSGVLGLEIPCQWALGFRKT</sequence>
<protein>
    <submittedName>
        <fullName evidence="1">Uncharacterized protein</fullName>
    </submittedName>
</protein>
<reference evidence="2" key="1">
    <citation type="submission" date="2021-01" db="EMBL/GenBank/DDBJ databases">
        <title>Caligus Genome Assembly.</title>
        <authorList>
            <person name="Gallardo-Escarate C."/>
        </authorList>
    </citation>
    <scope>NUCLEOTIDE SEQUENCE [LARGE SCALE GENOMIC DNA]</scope>
</reference>
<evidence type="ECO:0000313" key="2">
    <source>
        <dbReference type="Proteomes" id="UP000595437"/>
    </source>
</evidence>
<accession>A0A7T8GMS7</accession>
<name>A0A7T8GMS7_CALRO</name>